<keyword evidence="1" id="KW-1133">Transmembrane helix</keyword>
<gene>
    <name evidence="2" type="ORF">BJ986_002172</name>
</gene>
<keyword evidence="1" id="KW-0472">Membrane</keyword>
<dbReference type="RefSeq" id="WP_179421996.1">
    <property type="nucleotide sequence ID" value="NZ_JACCAB010000001.1"/>
</dbReference>
<accession>A0A852WN80</accession>
<feature type="transmembrane region" description="Helical" evidence="1">
    <location>
        <begin position="209"/>
        <end position="230"/>
    </location>
</feature>
<sequence>MTQPPAPPALLRWGPLVAFGLLLVALSRHAGEGISDPDTLWHILAGDHLWRTGSFSGPDPLSDFTVHPWVLNQWLPDLGLALANHLGGLAAVAWVTQLGRLLVCVAIFVLCRLVAGPLPASLVAALAILGTTDSLSPRPQLVGFVLLAVVVGAWLRTAEDGRARWWLVPLMWLWASSHGTWVVGLSVSAAATVGLVLDRRPPRAQALRWVAVVLAGAAVTAVTPVGPRLYESFATVRAVSPYISEWRHPTLSSLSVAATAALAVLVLLLWASSRTHPGWTRIALWVVGVGWAAMSMRSVAIGAIILAPLAAEALGTGLRRPRTVVTRGERRLVGGALVASLVLAGVLAAAGPREPVGVPAALDPSLDALPHGSVVFNSDLLGGWMMWAHPDLRHTSDTRAELYGPARARAYLRILATQPGWRTDFDALAPRAALVAEPSPLARALTEGGWHVSGRDAGYVLLVPGRG</sequence>
<keyword evidence="1" id="KW-0812">Transmembrane</keyword>
<keyword evidence="3" id="KW-1185">Reference proteome</keyword>
<evidence type="ECO:0000256" key="1">
    <source>
        <dbReference type="SAM" id="Phobius"/>
    </source>
</evidence>
<protein>
    <recommendedName>
        <fullName evidence="4">Glycosyltransferase RgtA/B/C/D-like domain-containing protein</fullName>
    </recommendedName>
</protein>
<reference evidence="2 3" key="1">
    <citation type="submission" date="2020-07" db="EMBL/GenBank/DDBJ databases">
        <title>Sequencing the genomes of 1000 actinobacteria strains.</title>
        <authorList>
            <person name="Klenk H.-P."/>
        </authorList>
    </citation>
    <scope>NUCLEOTIDE SEQUENCE [LARGE SCALE GENOMIC DNA]</scope>
    <source>
        <strain evidence="2 3">DSM 23987</strain>
    </source>
</reference>
<organism evidence="2 3">
    <name type="scientific">Pedococcus badiiscoriae</name>
    <dbReference type="NCBI Taxonomy" id="642776"/>
    <lineage>
        <taxon>Bacteria</taxon>
        <taxon>Bacillati</taxon>
        <taxon>Actinomycetota</taxon>
        <taxon>Actinomycetes</taxon>
        <taxon>Micrococcales</taxon>
        <taxon>Intrasporangiaceae</taxon>
        <taxon>Pedococcus</taxon>
    </lineage>
</organism>
<feature type="transmembrane region" description="Helical" evidence="1">
    <location>
        <begin position="332"/>
        <end position="351"/>
    </location>
</feature>
<evidence type="ECO:0000313" key="3">
    <source>
        <dbReference type="Proteomes" id="UP000573599"/>
    </source>
</evidence>
<dbReference type="Proteomes" id="UP000573599">
    <property type="component" value="Unassembled WGS sequence"/>
</dbReference>
<comment type="caution">
    <text evidence="2">The sequence shown here is derived from an EMBL/GenBank/DDBJ whole genome shotgun (WGS) entry which is preliminary data.</text>
</comment>
<name>A0A852WN80_9MICO</name>
<feature type="transmembrane region" description="Helical" evidence="1">
    <location>
        <begin position="78"/>
        <end position="95"/>
    </location>
</feature>
<evidence type="ECO:0000313" key="2">
    <source>
        <dbReference type="EMBL" id="NYG07685.1"/>
    </source>
</evidence>
<dbReference type="AlphaFoldDB" id="A0A852WN80"/>
<dbReference type="EMBL" id="JACCAB010000001">
    <property type="protein sequence ID" value="NYG07685.1"/>
    <property type="molecule type" value="Genomic_DNA"/>
</dbReference>
<feature type="transmembrane region" description="Helical" evidence="1">
    <location>
        <begin position="170"/>
        <end position="197"/>
    </location>
</feature>
<feature type="transmembrane region" description="Helical" evidence="1">
    <location>
        <begin position="102"/>
        <end position="129"/>
    </location>
</feature>
<feature type="transmembrane region" description="Helical" evidence="1">
    <location>
        <begin position="282"/>
        <end position="311"/>
    </location>
</feature>
<evidence type="ECO:0008006" key="4">
    <source>
        <dbReference type="Google" id="ProtNLM"/>
    </source>
</evidence>
<feature type="transmembrane region" description="Helical" evidence="1">
    <location>
        <begin position="141"/>
        <end position="158"/>
    </location>
</feature>
<proteinExistence type="predicted"/>
<feature type="transmembrane region" description="Helical" evidence="1">
    <location>
        <begin position="251"/>
        <end position="270"/>
    </location>
</feature>